<keyword evidence="11" id="KW-1185">Reference proteome</keyword>
<keyword evidence="4" id="KW-0862">Zinc</keyword>
<dbReference type="InterPro" id="IPR029229">
    <property type="entry name" value="Alkyl_sulf_C"/>
</dbReference>
<evidence type="ECO:0000259" key="9">
    <source>
        <dbReference type="SMART" id="SM00849"/>
    </source>
</evidence>
<dbReference type="EC" id="3.1.6.21" evidence="6"/>
<dbReference type="SUPFAM" id="SSF56281">
    <property type="entry name" value="Metallo-hydrolase/oxidoreductase"/>
    <property type="match status" value="1"/>
</dbReference>
<dbReference type="SMART" id="SM00849">
    <property type="entry name" value="Lactamase_B"/>
    <property type="match status" value="1"/>
</dbReference>
<dbReference type="PANTHER" id="PTHR43223">
    <property type="entry name" value="ALKYL/ARYL-SULFATASE"/>
    <property type="match status" value="1"/>
</dbReference>
<dbReference type="PROSITE" id="PS00743">
    <property type="entry name" value="BETA_LACTAMASE_B_1"/>
    <property type="match status" value="1"/>
</dbReference>
<evidence type="ECO:0000256" key="4">
    <source>
        <dbReference type="ARBA" id="ARBA00022833"/>
    </source>
</evidence>
<dbReference type="Pfam" id="PF14863">
    <property type="entry name" value="Alkyl_sulf_dimr"/>
    <property type="match status" value="1"/>
</dbReference>
<comment type="similarity">
    <text evidence="5">Belongs to the metallo-beta-lactamase superfamily. Type III sulfatase family.</text>
</comment>
<dbReference type="GO" id="GO:0008800">
    <property type="term" value="F:beta-lactamase activity"/>
    <property type="evidence" value="ECO:0007669"/>
    <property type="project" value="InterPro"/>
</dbReference>
<dbReference type="InterPro" id="IPR036866">
    <property type="entry name" value="RibonucZ/Hydroxyglut_hydro"/>
</dbReference>
<comment type="cofactor">
    <cofactor evidence="1">
        <name>Zn(2+)</name>
        <dbReference type="ChEBI" id="CHEBI:29105"/>
    </cofactor>
</comment>
<dbReference type="InterPro" id="IPR038536">
    <property type="entry name" value="Alkyl/aryl-sulf_dimr_sf"/>
</dbReference>
<evidence type="ECO:0000313" key="11">
    <source>
        <dbReference type="Proteomes" id="UP000501240"/>
    </source>
</evidence>
<dbReference type="AlphaFoldDB" id="A0A7D4A7B3"/>
<evidence type="ECO:0000256" key="6">
    <source>
        <dbReference type="ARBA" id="ARBA00066568"/>
    </source>
</evidence>
<dbReference type="GO" id="GO:0046983">
    <property type="term" value="F:protein dimerization activity"/>
    <property type="evidence" value="ECO:0007669"/>
    <property type="project" value="InterPro"/>
</dbReference>
<dbReference type="Gene3D" id="3.30.1050.10">
    <property type="entry name" value="SCP2 sterol-binding domain"/>
    <property type="match status" value="1"/>
</dbReference>
<evidence type="ECO:0000256" key="7">
    <source>
        <dbReference type="ARBA" id="ARBA00068034"/>
    </source>
</evidence>
<dbReference type="Gene3D" id="3.60.15.30">
    <property type="entry name" value="Metallo-beta-lactamase domain"/>
    <property type="match status" value="1"/>
</dbReference>
<dbReference type="FunFam" id="3.60.15.30:FF:000001">
    <property type="entry name" value="Alkyl/aryl-sulfatase BDS1"/>
    <property type="match status" value="1"/>
</dbReference>
<dbReference type="InterPro" id="IPR001279">
    <property type="entry name" value="Metallo-B-lactamas"/>
</dbReference>
<dbReference type="InterPro" id="IPR029228">
    <property type="entry name" value="Alkyl_sulf_dimr"/>
</dbReference>
<reference evidence="10 11" key="1">
    <citation type="submission" date="2020-05" db="EMBL/GenBank/DDBJ databases">
        <title>Actinomadura verrucosospora NRRL-B18236 (PFL_A860) Genome sequencing and assembly.</title>
        <authorList>
            <person name="Samborskyy M."/>
        </authorList>
    </citation>
    <scope>NUCLEOTIDE SEQUENCE [LARGE SCALE GENOMIC DNA]</scope>
    <source>
        <strain evidence="10 11">NRRL:B18236</strain>
    </source>
</reference>
<dbReference type="InterPro" id="IPR036527">
    <property type="entry name" value="SCP2_sterol-bd_dom_sf"/>
</dbReference>
<dbReference type="Proteomes" id="UP000501240">
    <property type="component" value="Chromosome"/>
</dbReference>
<dbReference type="GO" id="GO:0018741">
    <property type="term" value="F:linear primary-alkylsulfatase activity"/>
    <property type="evidence" value="ECO:0007669"/>
    <property type="project" value="UniProtKB-EC"/>
</dbReference>
<dbReference type="Gene3D" id="1.25.40.880">
    <property type="entry name" value="Alkyl sulfatase, dimerisation domain"/>
    <property type="match status" value="1"/>
</dbReference>
<evidence type="ECO:0000256" key="1">
    <source>
        <dbReference type="ARBA" id="ARBA00001947"/>
    </source>
</evidence>
<dbReference type="GO" id="GO:0017001">
    <property type="term" value="P:antibiotic catabolic process"/>
    <property type="evidence" value="ECO:0007669"/>
    <property type="project" value="InterPro"/>
</dbReference>
<evidence type="ECO:0000313" key="10">
    <source>
        <dbReference type="EMBL" id="QKG24325.1"/>
    </source>
</evidence>
<protein>
    <recommendedName>
        <fullName evidence="7">Linear primary-alkylsulfatase</fullName>
        <ecNumber evidence="6">3.1.6.21</ecNumber>
    </recommendedName>
    <alternativeName>
        <fullName evidence="8">Type III linear primary-alkylsulfatase</fullName>
    </alternativeName>
</protein>
<name>A0A7D4A7B3_ACTVE</name>
<dbReference type="GO" id="GO:0008270">
    <property type="term" value="F:zinc ion binding"/>
    <property type="evidence" value="ECO:0007669"/>
    <property type="project" value="InterPro"/>
</dbReference>
<dbReference type="SUPFAM" id="SSF55718">
    <property type="entry name" value="SCP-like"/>
    <property type="match status" value="1"/>
</dbReference>
<gene>
    <name evidence="10" type="ORF">ACTIVE_5968</name>
</gene>
<accession>A0A7D4A7B3</accession>
<dbReference type="Pfam" id="PF00753">
    <property type="entry name" value="Lactamase_B"/>
    <property type="match status" value="1"/>
</dbReference>
<proteinExistence type="inferred from homology"/>
<dbReference type="GO" id="GO:0018909">
    <property type="term" value="P:dodecyl sulfate metabolic process"/>
    <property type="evidence" value="ECO:0007669"/>
    <property type="project" value="InterPro"/>
</dbReference>
<feature type="domain" description="Metallo-beta-lactamase" evidence="9">
    <location>
        <begin position="82"/>
        <end position="300"/>
    </location>
</feature>
<dbReference type="InterPro" id="IPR044097">
    <property type="entry name" value="Bds1/SdsA1_MBL-fold"/>
</dbReference>
<sequence>MPPLEDRTDFENADKGFVGTASHARIEDASGRVVWDLDAYAFLDADCPGTANPSLWRQSQLTAKHGLYQVADGVYQVRGFDLSNISFIEADTGVIVVDPLLSVECAAAALALYREHRGDRPVTAVIYTHSHADHFGGVRGVVPEGARIPIIAPAGFLEHAVAENVYAGTAMNRRAIFMYGAMLPRDATGQIGAGLGPTTSTGTISLIEPNLSITETGQEEVVDGVRMVFQLTPGTEAPAEMNFHIPGRRVLCMAENATHNLHNVLTLRGAVVRDPRVWAHYLTEAIEMFAADSDVLFASHHWPTWGTSELTGFLSEQRDLYAYIHDQTLRMLNQGFTGTEIAERIEMPPALERAWHTHGYYGSVSHNVKAVYQRYMGWFDGNPAHLWELPPEESAKKHVEFMGGAQEIIPKARAAFEAGEPRWAAQVLNYVVFADPSDTEARELLARVYDALGHGSENGTWRNFYLQGAAELRGRKPANTLDSSSPDVLMALSVEQVFDSLAIRVNGPRAWDARLTIDCNFTDLKDEVRISLANGVLTQTRAHDGTPADLTLTMTKPQLLRLAATGDLGDVQADGDRQALATLFGLLDDPDRDFDIVTP</sequence>
<dbReference type="Pfam" id="PF14864">
    <property type="entry name" value="Alkyl_sulf_C"/>
    <property type="match status" value="1"/>
</dbReference>
<evidence type="ECO:0000256" key="3">
    <source>
        <dbReference type="ARBA" id="ARBA00022801"/>
    </source>
</evidence>
<dbReference type="InterPro" id="IPR052195">
    <property type="entry name" value="Bact_Alkyl/Aryl-Sulfatase"/>
</dbReference>
<keyword evidence="2" id="KW-0479">Metal-binding</keyword>
<evidence type="ECO:0000256" key="2">
    <source>
        <dbReference type="ARBA" id="ARBA00022723"/>
    </source>
</evidence>
<dbReference type="InterPro" id="IPR001018">
    <property type="entry name" value="Beta-lactamase_class-B_CS"/>
</dbReference>
<evidence type="ECO:0000256" key="5">
    <source>
        <dbReference type="ARBA" id="ARBA00033751"/>
    </source>
</evidence>
<dbReference type="RefSeq" id="WP_173101500.1">
    <property type="nucleotide sequence ID" value="NZ_CP053892.1"/>
</dbReference>
<organism evidence="10 11">
    <name type="scientific">Actinomadura verrucosospora</name>
    <dbReference type="NCBI Taxonomy" id="46165"/>
    <lineage>
        <taxon>Bacteria</taxon>
        <taxon>Bacillati</taxon>
        <taxon>Actinomycetota</taxon>
        <taxon>Actinomycetes</taxon>
        <taxon>Streptosporangiales</taxon>
        <taxon>Thermomonosporaceae</taxon>
        <taxon>Actinomadura</taxon>
    </lineage>
</organism>
<dbReference type="FunFam" id="1.25.40.880:FF:000001">
    <property type="entry name" value="SDS hydrolase SdsA1"/>
    <property type="match status" value="1"/>
</dbReference>
<dbReference type="PANTHER" id="PTHR43223:SF1">
    <property type="entry name" value="ALKYL_ARYL-SULFATASE BDS1"/>
    <property type="match status" value="1"/>
</dbReference>
<evidence type="ECO:0000256" key="8">
    <source>
        <dbReference type="ARBA" id="ARBA00075789"/>
    </source>
</evidence>
<dbReference type="EMBL" id="CP053892">
    <property type="protein sequence ID" value="QKG24325.1"/>
    <property type="molecule type" value="Genomic_DNA"/>
</dbReference>
<keyword evidence="3" id="KW-0378">Hydrolase</keyword>
<dbReference type="CDD" id="cd07710">
    <property type="entry name" value="arylsulfatase_Sdsa1-like_MBL-fold"/>
    <property type="match status" value="1"/>
</dbReference>